<accession>A0A9E7SPA9</accession>
<evidence type="ECO:0000313" key="2">
    <source>
        <dbReference type="EMBL" id="USS41110.1"/>
    </source>
</evidence>
<dbReference type="InterPro" id="IPR029060">
    <property type="entry name" value="PIN-like_dom_sf"/>
</dbReference>
<gene>
    <name evidence="2" type="ORF">NF865_02540</name>
</gene>
<name>A0A9E7SPA9_THEAG</name>
<dbReference type="KEGG" id="tagg:NF865_02540"/>
<dbReference type="AlphaFoldDB" id="A0A9E7SPA9"/>
<dbReference type="InterPro" id="IPR002716">
    <property type="entry name" value="PIN_dom"/>
</dbReference>
<proteinExistence type="predicted"/>
<protein>
    <submittedName>
        <fullName evidence="2">PIN domain-containing protein</fullName>
    </submittedName>
</protein>
<dbReference type="RefSeq" id="WP_253305051.1">
    <property type="nucleotide sequence ID" value="NZ_CP099582.1"/>
</dbReference>
<keyword evidence="3" id="KW-1185">Reference proteome</keyword>
<dbReference type="Pfam" id="PF13638">
    <property type="entry name" value="PIN_4"/>
    <property type="match status" value="1"/>
</dbReference>
<dbReference type="Proteomes" id="UP001055732">
    <property type="component" value="Chromosome"/>
</dbReference>
<dbReference type="EMBL" id="CP099582">
    <property type="protein sequence ID" value="USS41110.1"/>
    <property type="molecule type" value="Genomic_DNA"/>
</dbReference>
<sequence length="332" mass="39345">MEKIIEKPELQILINLIQMRDKIRVSAPLYNMPLLEAYPYKDGYRVRALAKEEDFHKVLHGKERYLYDLPTYRDYYECFLSSGIINYANIDEFQKKLEAYKSLTRRIIFAPDTNLLYHAFLSKLRGVTGIQIAIVDLVKKEIENSMNFKYKHTHLRELRNILHNSHLLQEFSNRRMKKSRKAAYIALREYEKLKDKIIEVESIKEKANTNDELIIKTLKEFDKNTPALVVLLTADIAMTDIAEIEGVEYFLFEYPHKELSEHYASGYQLRTLIFNLAAVFGVIEMNNVLIFGEFRGKTELNELKLVFKKDLHQEFCFHWKLCKKLMELEIEK</sequence>
<organism evidence="2 3">
    <name type="scientific">Thermococcus aggregans</name>
    <dbReference type="NCBI Taxonomy" id="110163"/>
    <lineage>
        <taxon>Archaea</taxon>
        <taxon>Methanobacteriati</taxon>
        <taxon>Methanobacteriota</taxon>
        <taxon>Thermococci</taxon>
        <taxon>Thermococcales</taxon>
        <taxon>Thermococcaceae</taxon>
        <taxon>Thermococcus</taxon>
    </lineage>
</organism>
<feature type="domain" description="PIN" evidence="1">
    <location>
        <begin position="111"/>
        <end position="248"/>
    </location>
</feature>
<evidence type="ECO:0000313" key="3">
    <source>
        <dbReference type="Proteomes" id="UP001055732"/>
    </source>
</evidence>
<dbReference type="SUPFAM" id="SSF88723">
    <property type="entry name" value="PIN domain-like"/>
    <property type="match status" value="1"/>
</dbReference>
<reference evidence="2" key="1">
    <citation type="journal article" date="1998" name="Int. J. Syst. Bacteriol. 48 Pt">
        <title>Thermococcus guaymasensis sp. nov. and Thermococcus aggregans sp. nov., two novel thermophilic archaea isolated from the Guaymas Basin hydrothermal vent site.</title>
        <authorList>
            <person name="Canganella F."/>
            <person name="Jones W.J."/>
            <person name="Gambacorta A."/>
            <person name="Antranikian G."/>
        </authorList>
    </citation>
    <scope>NUCLEOTIDE SEQUENCE</scope>
    <source>
        <strain evidence="2">TY</strain>
    </source>
</reference>
<evidence type="ECO:0000259" key="1">
    <source>
        <dbReference type="Pfam" id="PF13638"/>
    </source>
</evidence>
<dbReference type="Gene3D" id="3.40.50.1010">
    <property type="entry name" value="5'-nuclease"/>
    <property type="match status" value="1"/>
</dbReference>
<reference evidence="2" key="2">
    <citation type="submission" date="2022-06" db="EMBL/GenBank/DDBJ databases">
        <authorList>
            <person name="Park Y.-J."/>
        </authorList>
    </citation>
    <scope>NUCLEOTIDE SEQUENCE</scope>
    <source>
        <strain evidence="2">TY</strain>
    </source>
</reference>